<dbReference type="PANTHER" id="PTHR35580:SF1">
    <property type="entry name" value="PHYTASE-LIKE DOMAIN-CONTAINING PROTEIN"/>
    <property type="match status" value="1"/>
</dbReference>
<gene>
    <name evidence="2" type="ORF">EGI31_00770</name>
</gene>
<dbReference type="EMBL" id="RJUF01000001">
    <property type="protein sequence ID" value="MCP9761469.1"/>
    <property type="molecule type" value="Genomic_DNA"/>
</dbReference>
<dbReference type="AlphaFoldDB" id="A0AAE3KRH3"/>
<dbReference type="RefSeq" id="WP_255035205.1">
    <property type="nucleotide sequence ID" value="NZ_RJUF01000001.1"/>
</dbReference>
<feature type="domain" description="DUF7948" evidence="1">
    <location>
        <begin position="26"/>
        <end position="233"/>
    </location>
</feature>
<protein>
    <submittedName>
        <fullName evidence="2">PKD domain-containing protein</fullName>
    </submittedName>
</protein>
<accession>A0AAE3KRH3</accession>
<name>A0AAE3KRH3_9BACT</name>
<dbReference type="InterPro" id="IPR013783">
    <property type="entry name" value="Ig-like_fold"/>
</dbReference>
<dbReference type="Proteomes" id="UP001204144">
    <property type="component" value="Unassembled WGS sequence"/>
</dbReference>
<dbReference type="PANTHER" id="PTHR35580">
    <property type="entry name" value="CELL SURFACE GLYCOPROTEIN (S-LAYER PROTEIN)-LIKE PROTEIN"/>
    <property type="match status" value="1"/>
</dbReference>
<keyword evidence="3" id="KW-1185">Reference proteome</keyword>
<comment type="caution">
    <text evidence="2">The sequence shown here is derived from an EMBL/GenBank/DDBJ whole genome shotgun (WGS) entry which is preliminary data.</text>
</comment>
<evidence type="ECO:0000259" key="1">
    <source>
        <dbReference type="Pfam" id="PF25778"/>
    </source>
</evidence>
<sequence length="1147" mass="126913">MALGRRILLFLVFWIVSQSTVSAYIFIKNQGQWPSEVLYRTSIPSGQLWITRNGLVYQLYEAENSPHFSSDRQGRKSFSTQNISLEFKNICQFSKKEKAVDQTFNFFIGQNKDEWKSNVPAFEEILLENVFDGIDFRMYSADQSLKYEYIVKPGADASQIKFKYEGANETLIQKNELILKTNFGLIKEFQPFTYQSTNNQKKPIKSSFKMTDDYISFQLAEYNHNQELIIDPELVFSTYTGSLSDNWSHTATYDSKGNTYAAGTVFGVNFPVSINAYQPKSGGTTTPTDVGYRTDVVIVKYSDDGSKILYSTFLGGNESEVPHSLIVNSKDELVVFGTTSSSNFPTTSVSFDQTFNGGTFLNGPPITTNIAFYSGTDIFVSVLSVNGDRLLGSTYIGGSENDGIHDFRALEIQNYGDEFRGEVYVDAADNIYVASVSTSANFPIAGTTQTKKSTYDAVVFKLNNYCNQLLFSTFIGGNNYDAAYGIRVDKSNNIYVCGVTLSKDFPITSQGFRKTFGGDTEGFIIKIENNRLTASTFIGTSKGDLAHLIDLDLERNVYTLGSTLGEYPVTSGLYQNAKSGQFVQVLSNNLSSSKFSSIFGTGRSFGTVDLVPTAFMVSDCGNIYVSGWGGRVNSENGYNKNSTTKGLPITENAFKKSTSGSNYYFAIFEKGFKSLLYATYFGSTPPSNADEERGDHLDGGTCRFDKNGTIYHSACVCKAFGFVEFPLKNAAEPNHRNGNCNMAAFKFNLDALNAKFDLKDGSKVNPTEICAPTKLDFDNNSVGGETFEWYVNNAKVSTAENINYTFTDSGQYKIKLVAYNKVTCKAVDSTFRTLKVKSFNHSVSNDTTVCPGAQVFMNASGGKTYKWSPSQFFPNSSKDSVSTKVQNTQIFTVEISNQECSIKKDIKVTVENTKTDFGATNNSTICKGNKISLNASGLADKFVWSGEGISDSTKASITINPKKTSTYIVKAFYSDGCNPQKAVTVTVDESVKLDFDYEYKFACHKPSEIIFNNKSTGATSYIWKIGENPETTDISTFSVKNNLTTFLTLKGLSNAGCAFETTRSIDLKTFDGIIPNVITPNNDKKNDTFVVGYPSSALQIFNAWGKKVFEDFNYQNDWGNKTNAGTYYYLLTIPDGQVCKGWLEVLN</sequence>
<organism evidence="2 3">
    <name type="scientific">Lacihabitans soyangensis</name>
    <dbReference type="NCBI Taxonomy" id="869394"/>
    <lineage>
        <taxon>Bacteria</taxon>
        <taxon>Pseudomonadati</taxon>
        <taxon>Bacteroidota</taxon>
        <taxon>Cytophagia</taxon>
        <taxon>Cytophagales</taxon>
        <taxon>Leadbetterellaceae</taxon>
        <taxon>Lacihabitans</taxon>
    </lineage>
</organism>
<dbReference type="InterPro" id="IPR035986">
    <property type="entry name" value="PKD_dom_sf"/>
</dbReference>
<reference evidence="2 3" key="1">
    <citation type="submission" date="2018-11" db="EMBL/GenBank/DDBJ databases">
        <title>Novel bacteria species description.</title>
        <authorList>
            <person name="Han J.-H."/>
        </authorList>
    </citation>
    <scope>NUCLEOTIDE SEQUENCE [LARGE SCALE GENOMIC DNA]</scope>
    <source>
        <strain evidence="2 3">KCTC23259</strain>
    </source>
</reference>
<dbReference type="InterPro" id="IPR057708">
    <property type="entry name" value="DUF7948"/>
</dbReference>
<dbReference type="Pfam" id="PF06739">
    <property type="entry name" value="SBBP"/>
    <property type="match status" value="1"/>
</dbReference>
<dbReference type="SUPFAM" id="SSF49299">
    <property type="entry name" value="PKD domain"/>
    <property type="match status" value="1"/>
</dbReference>
<evidence type="ECO:0000313" key="3">
    <source>
        <dbReference type="Proteomes" id="UP001204144"/>
    </source>
</evidence>
<proteinExistence type="predicted"/>
<dbReference type="InterPro" id="IPR010620">
    <property type="entry name" value="SBBP_repeat"/>
</dbReference>
<dbReference type="Pfam" id="PF13585">
    <property type="entry name" value="CHU_C"/>
    <property type="match status" value="1"/>
</dbReference>
<dbReference type="InterPro" id="IPR052918">
    <property type="entry name" value="Motility_Chemotaxis_Reg"/>
</dbReference>
<dbReference type="Pfam" id="PF25778">
    <property type="entry name" value="DUF7948"/>
    <property type="match status" value="1"/>
</dbReference>
<dbReference type="Gene3D" id="2.60.40.10">
    <property type="entry name" value="Immunoglobulins"/>
    <property type="match status" value="1"/>
</dbReference>
<evidence type="ECO:0000313" key="2">
    <source>
        <dbReference type="EMBL" id="MCP9761469.1"/>
    </source>
</evidence>